<keyword evidence="2 5" id="KW-0812">Transmembrane</keyword>
<dbReference type="RefSeq" id="WP_263076659.1">
    <property type="nucleotide sequence ID" value="NZ_CP089977.1"/>
</dbReference>
<sequence>MDFKALSSSPFLLLFLLIAVFECCVWLRQKTKQPLINPTLITTIVVIAVLKFLNIEWQSFEKASSYLTFWLQPVVVCLAIPLYVQWQKIKVQWLPILTSQMIGSVLGIITGVLLVRWLGGSQASMIAVAAKSVTMPIAIEVTEQLGGVVGIASATVLVAGVVGQMVGVYVLRTAKSHRPMATGLSLGTASHALGTARSMQLGSRYVAYATLGLILNGIITAFLAPIFVPYLLP</sequence>
<gene>
    <name evidence="6" type="ORF">LU297_01520</name>
</gene>
<name>A0ABY6F4Z7_9GAMM</name>
<accession>A0ABY6F4Z7</accession>
<dbReference type="PANTHER" id="PTHR30249:SF0">
    <property type="entry name" value="PLASTIDAL GLYCOLATE_GLYCERATE TRANSLOCATOR 1, CHLOROPLASTIC"/>
    <property type="match status" value="1"/>
</dbReference>
<feature type="transmembrane region" description="Helical" evidence="5">
    <location>
        <begin position="145"/>
        <end position="171"/>
    </location>
</feature>
<keyword evidence="4 5" id="KW-0472">Membrane</keyword>
<dbReference type="EMBL" id="CP089977">
    <property type="protein sequence ID" value="UXZ05159.1"/>
    <property type="molecule type" value="Genomic_DNA"/>
</dbReference>
<feature type="transmembrane region" description="Helical" evidence="5">
    <location>
        <begin position="6"/>
        <end position="27"/>
    </location>
</feature>
<feature type="transmembrane region" description="Helical" evidence="5">
    <location>
        <begin position="34"/>
        <end position="53"/>
    </location>
</feature>
<feature type="transmembrane region" description="Helical" evidence="5">
    <location>
        <begin position="65"/>
        <end position="84"/>
    </location>
</feature>
<evidence type="ECO:0000256" key="2">
    <source>
        <dbReference type="ARBA" id="ARBA00022692"/>
    </source>
</evidence>
<evidence type="ECO:0000256" key="1">
    <source>
        <dbReference type="ARBA" id="ARBA00004141"/>
    </source>
</evidence>
<dbReference type="PANTHER" id="PTHR30249">
    <property type="entry name" value="PUTATIVE SEROTONIN TRANSPORTER"/>
    <property type="match status" value="1"/>
</dbReference>
<evidence type="ECO:0000256" key="4">
    <source>
        <dbReference type="ARBA" id="ARBA00023136"/>
    </source>
</evidence>
<evidence type="ECO:0000313" key="7">
    <source>
        <dbReference type="Proteomes" id="UP001063782"/>
    </source>
</evidence>
<feature type="transmembrane region" description="Helical" evidence="5">
    <location>
        <begin position="96"/>
        <end position="118"/>
    </location>
</feature>
<keyword evidence="3 5" id="KW-1133">Transmembrane helix</keyword>
<protein>
    <submittedName>
        <fullName evidence="6">LrgB family protein</fullName>
    </submittedName>
</protein>
<comment type="subcellular location">
    <subcellularLocation>
        <location evidence="1">Membrane</location>
        <topology evidence="1">Multi-pass membrane protein</topology>
    </subcellularLocation>
</comment>
<dbReference type="Proteomes" id="UP001063782">
    <property type="component" value="Chromosome"/>
</dbReference>
<dbReference type="Pfam" id="PF04172">
    <property type="entry name" value="LrgB"/>
    <property type="match status" value="1"/>
</dbReference>
<evidence type="ECO:0000256" key="3">
    <source>
        <dbReference type="ARBA" id="ARBA00022989"/>
    </source>
</evidence>
<dbReference type="InterPro" id="IPR007300">
    <property type="entry name" value="CidB/LrgB"/>
</dbReference>
<proteinExistence type="predicted"/>
<reference evidence="6" key="1">
    <citation type="submission" date="2021-12" db="EMBL/GenBank/DDBJ databases">
        <title>taxonomy of Moraxella sp. ZY201224.</title>
        <authorList>
            <person name="Li F."/>
        </authorList>
    </citation>
    <scope>NUCLEOTIDE SEQUENCE</scope>
    <source>
        <strain evidence="6">ZY201224</strain>
    </source>
</reference>
<evidence type="ECO:0000313" key="6">
    <source>
        <dbReference type="EMBL" id="UXZ05159.1"/>
    </source>
</evidence>
<organism evidence="6 7">
    <name type="scientific">Moraxella nasicaprae</name>
    <dbReference type="NCBI Taxonomy" id="2904122"/>
    <lineage>
        <taxon>Bacteria</taxon>
        <taxon>Pseudomonadati</taxon>
        <taxon>Pseudomonadota</taxon>
        <taxon>Gammaproteobacteria</taxon>
        <taxon>Moraxellales</taxon>
        <taxon>Moraxellaceae</taxon>
        <taxon>Moraxella</taxon>
    </lineage>
</organism>
<keyword evidence="7" id="KW-1185">Reference proteome</keyword>
<feature type="transmembrane region" description="Helical" evidence="5">
    <location>
        <begin position="205"/>
        <end position="232"/>
    </location>
</feature>
<evidence type="ECO:0000256" key="5">
    <source>
        <dbReference type="SAM" id="Phobius"/>
    </source>
</evidence>